<evidence type="ECO:0000256" key="2">
    <source>
        <dbReference type="ARBA" id="ARBA00022971"/>
    </source>
</evidence>
<dbReference type="PATRIC" id="fig|172044.3.peg.857"/>
<dbReference type="InterPro" id="IPR005053">
    <property type="entry name" value="MobA_MobL"/>
</dbReference>
<comment type="caution">
    <text evidence="5">The sequence shown here is derived from an EMBL/GenBank/DDBJ whole genome shotgun (WGS) entry which is preliminary data.</text>
</comment>
<protein>
    <recommendedName>
        <fullName evidence="4">MobA/MobL protein domain-containing protein</fullName>
    </recommendedName>
</protein>
<dbReference type="Gene3D" id="3.30.930.30">
    <property type="match status" value="1"/>
</dbReference>
<dbReference type="OrthoDB" id="1826980at2"/>
<reference evidence="5 6" key="1">
    <citation type="journal article" date="2016" name="Front. Microbiol.">
        <title>Genomic Resource of Rice Seed Associated Bacteria.</title>
        <authorList>
            <person name="Midha S."/>
            <person name="Bansal K."/>
            <person name="Sharma S."/>
            <person name="Kumar N."/>
            <person name="Patil P.P."/>
            <person name="Chaudhry V."/>
            <person name="Patil P.B."/>
        </authorList>
    </citation>
    <scope>NUCLEOTIDE SEQUENCE [LARGE SCALE GENOMIC DNA]</scope>
    <source>
        <strain evidence="5 6">NS355</strain>
    </source>
</reference>
<accession>A0A147IWM0</accession>
<proteinExistence type="inferred from homology"/>
<feature type="compositionally biased region" description="Basic and acidic residues" evidence="3">
    <location>
        <begin position="655"/>
        <end position="668"/>
    </location>
</feature>
<dbReference type="RefSeq" id="WP_153008071.1">
    <property type="nucleotide sequence ID" value="NZ_LDTF01000020.1"/>
</dbReference>
<dbReference type="Proteomes" id="UP000073923">
    <property type="component" value="Unassembled WGS sequence"/>
</dbReference>
<name>A0A147IWM0_9SPHN</name>
<dbReference type="AlphaFoldDB" id="A0A147IWM0"/>
<sequence>MAIDYAELKAGNREAAQALADARSARHLTSRRKREEASAERADEGARRRRKAMSDREAEAFLSRRLHIKMPEGDRPRTRSRTPRKLFTRMVAQMLKGTVGVTNARGPDGRHSIHFAFTARGFGSKNGRRWRAGEAERAALYSVREEALEGGELGWWSNVADDRNELVAHYRASEALEAKDRANANIYLVEVIALPAELTAEQRRQAVKRICRQLERLGLAYTVGIHLPDAAGDQRNFHLHLVYSMRPCQRVAPYEWQFAVTKRTEINTPAGIMQRRCAVVVAINETLREAGIDKRYTPLSNRDRGMAQPIRGKVGQQATWAARRLAAADDRHASLLILQDQLRQVSTGLVDAAKWLGSAGAIVRRRCLGMAIKLSDAEAIMPSPAALKAKMRDHLERQMSVADQATRAARAKLTPARSAVSQRLTSMRHDLGATAGASELANRREVLGTHLAGMRSHTVQTVADIATWVAAIPQHPIAIGHDTGRTVGGDRTSSTDGETFVTPTPPPSPTVGEMQAARHQAALRRQREIYDEALAMLRRKRGRVWLDADGRYDIDDADLPTRERGVWQRLKSTVKAQSDLADLHTAQQQSVRMRVVDMDAVEQATGVSALPSATVPLDPTIPEAEPASRPDDLFPVATATKQRGVFAQAESVDSEQARARPKGRDKDQTPAIPQKSEHER</sequence>
<feature type="region of interest" description="Disordered" evidence="3">
    <location>
        <begin position="480"/>
        <end position="512"/>
    </location>
</feature>
<evidence type="ECO:0000313" key="5">
    <source>
        <dbReference type="EMBL" id="KTT99860.1"/>
    </source>
</evidence>
<dbReference type="Pfam" id="PF03389">
    <property type="entry name" value="MobA_MobL"/>
    <property type="match status" value="1"/>
</dbReference>
<dbReference type="EMBL" id="LDTF01000020">
    <property type="protein sequence ID" value="KTT99860.1"/>
    <property type="molecule type" value="Genomic_DNA"/>
</dbReference>
<feature type="domain" description="MobA/MobL protein" evidence="4">
    <location>
        <begin position="177"/>
        <end position="320"/>
    </location>
</feature>
<feature type="region of interest" description="Disordered" evidence="3">
    <location>
        <begin position="612"/>
        <end position="680"/>
    </location>
</feature>
<evidence type="ECO:0000256" key="1">
    <source>
        <dbReference type="ARBA" id="ARBA00010873"/>
    </source>
</evidence>
<keyword evidence="2" id="KW-0184">Conjugation</keyword>
<evidence type="ECO:0000256" key="3">
    <source>
        <dbReference type="SAM" id="MobiDB-lite"/>
    </source>
</evidence>
<feature type="compositionally biased region" description="Basic and acidic residues" evidence="3">
    <location>
        <begin position="33"/>
        <end position="56"/>
    </location>
</feature>
<evidence type="ECO:0000259" key="4">
    <source>
        <dbReference type="Pfam" id="PF03389"/>
    </source>
</evidence>
<feature type="region of interest" description="Disordered" evidence="3">
    <location>
        <begin position="19"/>
        <end position="56"/>
    </location>
</feature>
<comment type="similarity">
    <text evidence="1">Belongs to the MobA/MobL family.</text>
</comment>
<organism evidence="5 6">
    <name type="scientific">Sphingomonas yabuuchiae</name>
    <dbReference type="NCBI Taxonomy" id="172044"/>
    <lineage>
        <taxon>Bacteria</taxon>
        <taxon>Pseudomonadati</taxon>
        <taxon>Pseudomonadota</taxon>
        <taxon>Alphaproteobacteria</taxon>
        <taxon>Sphingomonadales</taxon>
        <taxon>Sphingomonadaceae</taxon>
        <taxon>Sphingomonas</taxon>
    </lineage>
</organism>
<gene>
    <name evidence="5" type="ORF">NS355_05615</name>
</gene>
<evidence type="ECO:0000313" key="6">
    <source>
        <dbReference type="Proteomes" id="UP000073923"/>
    </source>
</evidence>